<evidence type="ECO:0000256" key="15">
    <source>
        <dbReference type="PIRSR" id="PIRSR621190-4"/>
    </source>
</evidence>
<gene>
    <name evidence="20" type="ORF">ACEWY4_013624</name>
</gene>
<dbReference type="Gene3D" id="2.110.10.10">
    <property type="entry name" value="Hemopexin-like domain"/>
    <property type="match status" value="2"/>
</dbReference>
<keyword evidence="5" id="KW-0677">Repeat</keyword>
<evidence type="ECO:0000256" key="14">
    <source>
        <dbReference type="PIRSR" id="PIRSR621190-2"/>
    </source>
</evidence>
<dbReference type="Pfam" id="PF00045">
    <property type="entry name" value="Hemopexin"/>
    <property type="match status" value="3"/>
</dbReference>
<feature type="binding site" evidence="14">
    <location>
        <position position="126"/>
    </location>
    <ligand>
        <name>Ca(2+)</name>
        <dbReference type="ChEBI" id="CHEBI:29108"/>
        <label>1</label>
    </ligand>
</feature>
<dbReference type="CDD" id="cd04278">
    <property type="entry name" value="ZnMc_MMP"/>
    <property type="match status" value="1"/>
</dbReference>
<feature type="binding site" evidence="14">
    <location>
        <position position="298"/>
    </location>
    <ligand>
        <name>Ca(2+)</name>
        <dbReference type="ChEBI" id="CHEBI:29108"/>
        <label>4</label>
    </ligand>
</feature>
<keyword evidence="10" id="KW-0865">Zymogen</keyword>
<dbReference type="Pfam" id="PF01471">
    <property type="entry name" value="PG_binding_1"/>
    <property type="match status" value="1"/>
</dbReference>
<sequence length="478" mass="54738">MGCLFQAVVILASILCTTSLTVMQRRDQFVEATNYLKKYGYLSTPLDPHAETDLSLETVKEAIRIFQRISNLPVTGRIDTATIEKMRGPRCGVEDPFNQKSMRYRRFGGVWRKRSLTYRIFNYTPDLGKEGTQRAIRSAFKYWSDVTPLSFKEVSYGRADLRISFHDQSSTLCSSPFDGRGQVLAHAEAPPSGIIHFDLDELWTEGKYSGTNLRIVAAHEIGHALGLGHSQYSTALMAPHYRGYTSYFSLHYDDVKGIQAMYGKRETEDSNSVDKTPPTTAPTPSLSEAPDPCHARLDAVMLGPWKKTFAFSGDYFWTVTDAGYQEPIRINLLWKALPGHINAAVHSPRTNKTYFFKGNKFWRYTGLRLDYGYPKQLTKLSPHIDAALYLEKNKKLVFIKGSVYWQWDEISYTDMSVYPKPLTNLFTGAPSYPDAALTWKNGKIYFFKGHKYWRLNHQLRVDTGYPLSIKERWMQCNY</sequence>
<accession>A0ABD1JWU8</accession>
<dbReference type="InterPro" id="IPR002477">
    <property type="entry name" value="Peptidoglycan-bd-like"/>
</dbReference>
<dbReference type="InterPro" id="IPR021190">
    <property type="entry name" value="Pept_M10A"/>
</dbReference>
<comment type="similarity">
    <text evidence="1">Belongs to the peptidase M10A family.</text>
</comment>
<evidence type="ECO:0000256" key="12">
    <source>
        <dbReference type="PIRSR" id="PIRSR001191-1"/>
    </source>
</evidence>
<feature type="binding site" evidence="13">
    <location>
        <position position="219"/>
    </location>
    <ligand>
        <name>Zn(2+)</name>
        <dbReference type="ChEBI" id="CHEBI:29105"/>
        <label>2</label>
        <note>catalytic</note>
    </ligand>
</feature>
<dbReference type="PIRSF" id="PIRSF001191">
    <property type="entry name" value="Peptidase_M10A_matrix"/>
    <property type="match status" value="1"/>
</dbReference>
<comment type="cofactor">
    <cofactor evidence="14">
        <name>Ca(2+)</name>
        <dbReference type="ChEBI" id="CHEBI:29108"/>
    </cofactor>
    <text evidence="14">Can bind about 5 Ca(2+) ions per subunit.</text>
</comment>
<organism evidence="20 21">
    <name type="scientific">Coilia grayii</name>
    <name type="common">Gray's grenadier anchovy</name>
    <dbReference type="NCBI Taxonomy" id="363190"/>
    <lineage>
        <taxon>Eukaryota</taxon>
        <taxon>Metazoa</taxon>
        <taxon>Chordata</taxon>
        <taxon>Craniata</taxon>
        <taxon>Vertebrata</taxon>
        <taxon>Euteleostomi</taxon>
        <taxon>Actinopterygii</taxon>
        <taxon>Neopterygii</taxon>
        <taxon>Teleostei</taxon>
        <taxon>Clupei</taxon>
        <taxon>Clupeiformes</taxon>
        <taxon>Clupeoidei</taxon>
        <taxon>Engraulidae</taxon>
        <taxon>Coilinae</taxon>
        <taxon>Coilia</taxon>
    </lineage>
</organism>
<feature type="binding site" evidence="14">
    <location>
        <position position="434"/>
    </location>
    <ligand>
        <name>Ca(2+)</name>
        <dbReference type="ChEBI" id="CHEBI:29108"/>
        <label>4</label>
    </ligand>
</feature>
<evidence type="ECO:0000256" key="17">
    <source>
        <dbReference type="SAM" id="MobiDB-lite"/>
    </source>
</evidence>
<dbReference type="FunFam" id="2.110.10.10:FF:000021">
    <property type="entry name" value="Matrix metallopeptidase 19"/>
    <property type="match status" value="1"/>
</dbReference>
<feature type="binding site" evidence="14">
    <location>
        <position position="237"/>
    </location>
    <ligand>
        <name>Zn(2+)</name>
        <dbReference type="ChEBI" id="CHEBI:29105"/>
        <label>2</label>
        <note>catalytic</note>
    </ligand>
</feature>
<evidence type="ECO:0000256" key="8">
    <source>
        <dbReference type="ARBA" id="ARBA00022837"/>
    </source>
</evidence>
<feature type="binding site" description="in inhibited form" evidence="14">
    <location>
        <position position="91"/>
    </location>
    <ligand>
        <name>Zn(2+)</name>
        <dbReference type="ChEBI" id="CHEBI:29105"/>
        <label>2</label>
        <note>catalytic</note>
    </ligand>
</feature>
<reference evidence="20 21" key="1">
    <citation type="submission" date="2024-09" db="EMBL/GenBank/DDBJ databases">
        <title>A chromosome-level genome assembly of Gray's grenadier anchovy, Coilia grayii.</title>
        <authorList>
            <person name="Fu Z."/>
        </authorList>
    </citation>
    <scope>NUCLEOTIDE SEQUENCE [LARGE SCALE GENOMIC DNA]</scope>
    <source>
        <strain evidence="20">G4</strain>
        <tissue evidence="20">Muscle</tissue>
    </source>
</reference>
<feature type="binding site" evidence="13">
    <location>
        <position position="229"/>
    </location>
    <ligand>
        <name>Zn(2+)</name>
        <dbReference type="ChEBI" id="CHEBI:29105"/>
        <label>2</label>
        <note>catalytic</note>
    </ligand>
</feature>
<evidence type="ECO:0000256" key="3">
    <source>
        <dbReference type="ARBA" id="ARBA00022723"/>
    </source>
</evidence>
<dbReference type="CDD" id="cd00094">
    <property type="entry name" value="HX"/>
    <property type="match status" value="1"/>
</dbReference>
<dbReference type="InterPro" id="IPR006026">
    <property type="entry name" value="Peptidase_Metallo"/>
</dbReference>
<dbReference type="FunFam" id="3.40.390.10:FF:000091">
    <property type="entry name" value="Matrix metalloproteinase-16-like Protein"/>
    <property type="match status" value="1"/>
</dbReference>
<keyword evidence="9" id="KW-0482">Metalloprotease</keyword>
<keyword evidence="6" id="KW-0378">Hydrolase</keyword>
<dbReference type="InterPro" id="IPR018486">
    <property type="entry name" value="Hemopexin_CS"/>
</dbReference>
<evidence type="ECO:0000256" key="9">
    <source>
        <dbReference type="ARBA" id="ARBA00023049"/>
    </source>
</evidence>
<dbReference type="InterPro" id="IPR036375">
    <property type="entry name" value="Hemopexin-like_dom_sf"/>
</dbReference>
<keyword evidence="8 14" id="KW-0106">Calcium</keyword>
<dbReference type="GO" id="GO:0008237">
    <property type="term" value="F:metallopeptidase activity"/>
    <property type="evidence" value="ECO:0007669"/>
    <property type="project" value="UniProtKB-KW"/>
</dbReference>
<evidence type="ECO:0000256" key="13">
    <source>
        <dbReference type="PIRSR" id="PIRSR001191-2"/>
    </source>
</evidence>
<feature type="domain" description="Peptidase metallopeptidase" evidence="19">
    <location>
        <begin position="107"/>
        <end position="264"/>
    </location>
</feature>
<dbReference type="AlphaFoldDB" id="A0ABD1JWU8"/>
<feature type="binding site" evidence="14">
    <location>
        <position position="186"/>
    </location>
    <ligand>
        <name>Zn(2+)</name>
        <dbReference type="ChEBI" id="CHEBI:29105"/>
        <label>1</label>
    </ligand>
</feature>
<evidence type="ECO:0000256" key="11">
    <source>
        <dbReference type="ARBA" id="ARBA00023157"/>
    </source>
</evidence>
<feature type="binding site" evidence="14">
    <location>
        <position position="178"/>
    </location>
    <ligand>
        <name>Ca(2+)</name>
        <dbReference type="ChEBI" id="CHEBI:29108"/>
        <label>3</label>
    </ligand>
</feature>
<keyword evidence="21" id="KW-1185">Reference proteome</keyword>
<dbReference type="EMBL" id="JBHFQA010000011">
    <property type="protein sequence ID" value="KAL2091361.1"/>
    <property type="molecule type" value="Genomic_DNA"/>
</dbReference>
<feature type="binding site" evidence="14">
    <location>
        <position position="196"/>
    </location>
    <ligand>
        <name>Zn(2+)</name>
        <dbReference type="ChEBI" id="CHEBI:29105"/>
        <label>1</label>
    </ligand>
</feature>
<evidence type="ECO:0000256" key="2">
    <source>
        <dbReference type="ARBA" id="ARBA00022670"/>
    </source>
</evidence>
<feature type="active site" evidence="12">
    <location>
        <position position="220"/>
    </location>
</feature>
<dbReference type="GO" id="GO:0006508">
    <property type="term" value="P:proteolysis"/>
    <property type="evidence" value="ECO:0007669"/>
    <property type="project" value="UniProtKB-KW"/>
</dbReference>
<dbReference type="Proteomes" id="UP001591681">
    <property type="component" value="Unassembled WGS sequence"/>
</dbReference>
<feature type="repeat" description="Hemopexin" evidence="16">
    <location>
        <begin position="430"/>
        <end position="476"/>
    </location>
</feature>
<dbReference type="PROSITE" id="PS51642">
    <property type="entry name" value="HEMOPEXIN_2"/>
    <property type="match status" value="2"/>
</dbReference>
<dbReference type="InterPro" id="IPR024079">
    <property type="entry name" value="MetalloPept_cat_dom_sf"/>
</dbReference>
<feature type="binding site" evidence="14">
    <location>
        <position position="160"/>
    </location>
    <ligand>
        <name>Ca(2+)</name>
        <dbReference type="ChEBI" id="CHEBI:29108"/>
        <label>2</label>
    </ligand>
</feature>
<dbReference type="PROSITE" id="PS00024">
    <property type="entry name" value="HEMOPEXIN"/>
    <property type="match status" value="1"/>
</dbReference>
<comment type="cofactor">
    <cofactor evidence="14">
        <name>Zn(2+)</name>
        <dbReference type="ChEBI" id="CHEBI:29105"/>
    </cofactor>
    <text evidence="14">Binds 2 Zn(2+) ions per subunit.</text>
</comment>
<dbReference type="Pfam" id="PF00413">
    <property type="entry name" value="Peptidase_M10"/>
    <property type="match status" value="1"/>
</dbReference>
<dbReference type="InterPro" id="IPR001818">
    <property type="entry name" value="Pept_M10_metallopeptidase"/>
</dbReference>
<evidence type="ECO:0000259" key="19">
    <source>
        <dbReference type="SMART" id="SM00235"/>
    </source>
</evidence>
<evidence type="ECO:0000313" key="20">
    <source>
        <dbReference type="EMBL" id="KAL2091361.1"/>
    </source>
</evidence>
<feature type="binding site" evidence="13">
    <location>
        <position position="223"/>
    </location>
    <ligand>
        <name>Zn(2+)</name>
        <dbReference type="ChEBI" id="CHEBI:29105"/>
        <label>2</label>
        <note>catalytic</note>
    </ligand>
</feature>
<feature type="region of interest" description="Disordered" evidence="17">
    <location>
        <begin position="264"/>
        <end position="290"/>
    </location>
</feature>
<keyword evidence="7 13" id="KW-0862">Zinc</keyword>
<keyword evidence="4 18" id="KW-0732">Signal</keyword>
<dbReference type="PANTHER" id="PTHR10201">
    <property type="entry name" value="MATRIX METALLOPROTEINASE"/>
    <property type="match status" value="1"/>
</dbReference>
<evidence type="ECO:0000256" key="6">
    <source>
        <dbReference type="ARBA" id="ARBA00022801"/>
    </source>
</evidence>
<dbReference type="InterPro" id="IPR036365">
    <property type="entry name" value="PGBD-like_sf"/>
</dbReference>
<feature type="binding site" evidence="14">
    <location>
        <position position="201"/>
    </location>
    <ligand>
        <name>Ca(2+)</name>
        <dbReference type="ChEBI" id="CHEBI:29108"/>
        <label>1</label>
    </ligand>
</feature>
<dbReference type="PANTHER" id="PTHR10201:SF166">
    <property type="entry name" value="MATRIX METALLOPROTEINASE-19"/>
    <property type="match status" value="1"/>
</dbReference>
<dbReference type="FunFam" id="2.110.10.10:FF:000008">
    <property type="entry name" value="Matrix metallopeptidase 19"/>
    <property type="match status" value="1"/>
</dbReference>
<evidence type="ECO:0000256" key="7">
    <source>
        <dbReference type="ARBA" id="ARBA00022833"/>
    </source>
</evidence>
<evidence type="ECO:0000313" key="21">
    <source>
        <dbReference type="Proteomes" id="UP001591681"/>
    </source>
</evidence>
<feature type="binding site" evidence="14">
    <location>
        <position position="201"/>
    </location>
    <ligand>
        <name>Ca(2+)</name>
        <dbReference type="ChEBI" id="CHEBI:29108"/>
        <label>3</label>
    </ligand>
</feature>
<feature type="binding site" evidence="14">
    <location>
        <position position="179"/>
    </location>
    <ligand>
        <name>Ca(2+)</name>
        <dbReference type="ChEBI" id="CHEBI:29108"/>
        <label>3</label>
    </ligand>
</feature>
<dbReference type="SMART" id="SM00235">
    <property type="entry name" value="ZnMc"/>
    <property type="match status" value="1"/>
</dbReference>
<proteinExistence type="inferred from homology"/>
<dbReference type="InterPro" id="IPR018487">
    <property type="entry name" value="Hemopexin-like_repeat"/>
</dbReference>
<keyword evidence="2" id="KW-0645">Protease</keyword>
<dbReference type="SUPFAM" id="SSF47090">
    <property type="entry name" value="PGBD-like"/>
    <property type="match status" value="1"/>
</dbReference>
<feature type="binding site" evidence="14">
    <location>
        <position position="198"/>
    </location>
    <ligand>
        <name>Ca(2+)</name>
        <dbReference type="ChEBI" id="CHEBI:29108"/>
        <label>3</label>
    </ligand>
</feature>
<dbReference type="Gene3D" id="3.40.390.10">
    <property type="entry name" value="Collagenase (Catalytic Domain)"/>
    <property type="match status" value="1"/>
</dbReference>
<comment type="caution">
    <text evidence="20">The sequence shown here is derived from an EMBL/GenBank/DDBJ whole genome shotgun (WGS) entry which is preliminary data.</text>
</comment>
<protein>
    <recommendedName>
        <fullName evidence="19">Peptidase metallopeptidase domain-containing protein</fullName>
    </recommendedName>
</protein>
<feature type="signal peptide" evidence="18">
    <location>
        <begin position="1"/>
        <end position="19"/>
    </location>
</feature>
<feature type="binding site" evidence="14">
    <location>
        <position position="387"/>
    </location>
    <ligand>
        <name>Ca(2+)</name>
        <dbReference type="ChEBI" id="CHEBI:29108"/>
        <label>5</label>
    </ligand>
</feature>
<dbReference type="SUPFAM" id="SSF55486">
    <property type="entry name" value="Metalloproteases ('zincins'), catalytic domain"/>
    <property type="match status" value="1"/>
</dbReference>
<evidence type="ECO:0000256" key="18">
    <source>
        <dbReference type="SAM" id="SignalP"/>
    </source>
</evidence>
<feature type="repeat" description="Hemopexin" evidence="16">
    <location>
        <begin position="338"/>
        <end position="384"/>
    </location>
</feature>
<dbReference type="SUPFAM" id="SSF50923">
    <property type="entry name" value="Hemopexin-like domain"/>
    <property type="match status" value="1"/>
</dbReference>
<dbReference type="InterPro" id="IPR000585">
    <property type="entry name" value="Hemopexin-like_dom"/>
</dbReference>
<name>A0ABD1JWU8_9TELE</name>
<evidence type="ECO:0000256" key="16">
    <source>
        <dbReference type="PROSITE-ProRule" id="PRU01011"/>
    </source>
</evidence>
<evidence type="ECO:0000256" key="4">
    <source>
        <dbReference type="ARBA" id="ARBA00022729"/>
    </source>
</evidence>
<evidence type="ECO:0000256" key="5">
    <source>
        <dbReference type="ARBA" id="ARBA00022737"/>
    </source>
</evidence>
<dbReference type="SMART" id="SM00120">
    <property type="entry name" value="HX"/>
    <property type="match status" value="4"/>
</dbReference>
<dbReference type="InterPro" id="IPR033739">
    <property type="entry name" value="M10A_MMP"/>
</dbReference>
<keyword evidence="11" id="KW-1015">Disulfide bond</keyword>
<feature type="binding site" evidence="14">
    <location>
        <position position="344"/>
    </location>
    <ligand>
        <name>Ca(2+)</name>
        <dbReference type="ChEBI" id="CHEBI:29108"/>
        <label>5</label>
    </ligand>
</feature>
<feature type="modified residue" description="Phosphotyrosine; by PKDCC" evidence="15">
    <location>
        <position position="373"/>
    </location>
</feature>
<feature type="chain" id="PRO_5044743454" description="Peptidase metallopeptidase domain-containing protein" evidence="18">
    <location>
        <begin position="20"/>
        <end position="478"/>
    </location>
</feature>
<dbReference type="GO" id="GO:0046872">
    <property type="term" value="F:metal ion binding"/>
    <property type="evidence" value="ECO:0007669"/>
    <property type="project" value="UniProtKB-KW"/>
</dbReference>
<evidence type="ECO:0000256" key="10">
    <source>
        <dbReference type="ARBA" id="ARBA00023145"/>
    </source>
</evidence>
<keyword evidence="3 13" id="KW-0479">Metal-binding</keyword>
<evidence type="ECO:0000256" key="1">
    <source>
        <dbReference type="ARBA" id="ARBA00010370"/>
    </source>
</evidence>
<dbReference type="PRINTS" id="PR00138">
    <property type="entry name" value="MATRIXIN"/>
</dbReference>